<keyword evidence="4 7" id="KW-0812">Transmembrane</keyword>
<reference evidence="9" key="1">
    <citation type="journal article" date="2019" name="Int. J. Syst. Evol. Microbiol.">
        <title>The Global Catalogue of Microorganisms (GCM) 10K type strain sequencing project: providing services to taxonomists for standard genome sequencing and annotation.</title>
        <authorList>
            <consortium name="The Broad Institute Genomics Platform"/>
            <consortium name="The Broad Institute Genome Sequencing Center for Infectious Disease"/>
            <person name="Wu L."/>
            <person name="Ma J."/>
        </authorList>
    </citation>
    <scope>NUCLEOTIDE SEQUENCE [LARGE SCALE GENOMIC DNA]</scope>
    <source>
        <strain evidence="9">KCTC 23314</strain>
    </source>
</reference>
<name>A0ABQ3FW89_9BURK</name>
<feature type="transmembrane region" description="Helical" evidence="7">
    <location>
        <begin position="116"/>
        <end position="139"/>
    </location>
</feature>
<evidence type="ECO:0000256" key="5">
    <source>
        <dbReference type="ARBA" id="ARBA00022989"/>
    </source>
</evidence>
<evidence type="ECO:0000256" key="7">
    <source>
        <dbReference type="RuleBase" id="RU362048"/>
    </source>
</evidence>
<dbReference type="InterPro" id="IPR002771">
    <property type="entry name" value="Multi_antbiot-R_MarC"/>
</dbReference>
<proteinExistence type="inferred from homology"/>
<sequence>MDRQDAECLMEHDFVSAFIVLLIVADPLGNVPVVLSLLKDVPRQRRLWVITRECAIATLMLLLFMLGGDALLKAMRLSQVALEIAGGVILFLIALGMAFPSMGVTVASAEPEGEPLLVPLAIPLLAGPSALATVVLLASRQPDRAWSWTAAIVLAMVVVWAVLASAQVLSRRLGPSGLVALERFMGLLLAAMAVEMLISGVQQVIAAAPHG</sequence>
<protein>
    <recommendedName>
        <fullName evidence="7">UPF0056 membrane protein</fullName>
    </recommendedName>
</protein>
<feature type="transmembrane region" description="Helical" evidence="7">
    <location>
        <begin position="50"/>
        <end position="72"/>
    </location>
</feature>
<accession>A0ABQ3FW89</accession>
<feature type="transmembrane region" description="Helical" evidence="7">
    <location>
        <begin position="145"/>
        <end position="163"/>
    </location>
</feature>
<organism evidence="8 9">
    <name type="scientific">Pseudorhodoferax aquiterrae</name>
    <dbReference type="NCBI Taxonomy" id="747304"/>
    <lineage>
        <taxon>Bacteria</taxon>
        <taxon>Pseudomonadati</taxon>
        <taxon>Pseudomonadota</taxon>
        <taxon>Betaproteobacteria</taxon>
        <taxon>Burkholderiales</taxon>
        <taxon>Comamonadaceae</taxon>
    </lineage>
</organism>
<evidence type="ECO:0000256" key="3">
    <source>
        <dbReference type="ARBA" id="ARBA00022475"/>
    </source>
</evidence>
<keyword evidence="5 7" id="KW-1133">Transmembrane helix</keyword>
<dbReference type="EMBL" id="BMYK01000002">
    <property type="protein sequence ID" value="GHC71001.1"/>
    <property type="molecule type" value="Genomic_DNA"/>
</dbReference>
<dbReference type="PANTHER" id="PTHR33508">
    <property type="entry name" value="UPF0056 MEMBRANE PROTEIN YHCE"/>
    <property type="match status" value="1"/>
</dbReference>
<evidence type="ECO:0000313" key="8">
    <source>
        <dbReference type="EMBL" id="GHC71001.1"/>
    </source>
</evidence>
<keyword evidence="9" id="KW-1185">Reference proteome</keyword>
<dbReference type="Pfam" id="PF01914">
    <property type="entry name" value="MarC"/>
    <property type="match status" value="1"/>
</dbReference>
<evidence type="ECO:0000256" key="4">
    <source>
        <dbReference type="ARBA" id="ARBA00022692"/>
    </source>
</evidence>
<evidence type="ECO:0000313" key="9">
    <source>
        <dbReference type="Proteomes" id="UP000626210"/>
    </source>
</evidence>
<dbReference type="Proteomes" id="UP000626210">
    <property type="component" value="Unassembled WGS sequence"/>
</dbReference>
<feature type="transmembrane region" description="Helical" evidence="7">
    <location>
        <begin position="184"/>
        <end position="205"/>
    </location>
</feature>
<comment type="caution">
    <text evidence="8">The sequence shown here is derived from an EMBL/GenBank/DDBJ whole genome shotgun (WGS) entry which is preliminary data.</text>
</comment>
<dbReference type="PANTHER" id="PTHR33508:SF10">
    <property type="entry name" value="UPF0056 INNER MEMBRANE PROTEIN YHGN"/>
    <property type="match status" value="1"/>
</dbReference>
<gene>
    <name evidence="8" type="ORF">GCM10007320_05660</name>
</gene>
<dbReference type="NCBIfam" id="TIGR00427">
    <property type="entry name" value="NAAT family transporter"/>
    <property type="match status" value="1"/>
</dbReference>
<evidence type="ECO:0000256" key="2">
    <source>
        <dbReference type="ARBA" id="ARBA00009784"/>
    </source>
</evidence>
<feature type="transmembrane region" description="Helical" evidence="7">
    <location>
        <begin position="14"/>
        <end position="38"/>
    </location>
</feature>
<comment type="subcellular location">
    <subcellularLocation>
        <location evidence="1 7">Cell membrane</location>
        <topology evidence="1 7">Multi-pass membrane protein</topology>
    </subcellularLocation>
</comment>
<evidence type="ECO:0000256" key="1">
    <source>
        <dbReference type="ARBA" id="ARBA00004651"/>
    </source>
</evidence>
<keyword evidence="3" id="KW-1003">Cell membrane</keyword>
<keyword evidence="6 7" id="KW-0472">Membrane</keyword>
<evidence type="ECO:0000256" key="6">
    <source>
        <dbReference type="ARBA" id="ARBA00023136"/>
    </source>
</evidence>
<comment type="similarity">
    <text evidence="2 7">Belongs to the UPF0056 (MarC) family.</text>
</comment>
<feature type="transmembrane region" description="Helical" evidence="7">
    <location>
        <begin position="84"/>
        <end position="104"/>
    </location>
</feature>